<evidence type="ECO:0000313" key="2">
    <source>
        <dbReference type="Proteomes" id="UP001595828"/>
    </source>
</evidence>
<dbReference type="Proteomes" id="UP001595828">
    <property type="component" value="Unassembled WGS sequence"/>
</dbReference>
<proteinExistence type="predicted"/>
<gene>
    <name evidence="1" type="ORF">ACFO0A_00665</name>
</gene>
<keyword evidence="2" id="KW-1185">Reference proteome</keyword>
<comment type="caution">
    <text evidence="1">The sequence shown here is derived from an EMBL/GenBank/DDBJ whole genome shotgun (WGS) entry which is preliminary data.</text>
</comment>
<dbReference type="EMBL" id="JBHSDR010000003">
    <property type="protein sequence ID" value="MFC4293563.1"/>
    <property type="molecule type" value="Genomic_DNA"/>
</dbReference>
<sequence>MTNVRGAVERAFELARNHCQSLSEIRAILKAENFEGVDIHMDGQGLRRQLQALMKKKLAASVV</sequence>
<organism evidence="1 2">
    <name type="scientific">Novosphingobium tardum</name>
    <dbReference type="NCBI Taxonomy" id="1538021"/>
    <lineage>
        <taxon>Bacteria</taxon>
        <taxon>Pseudomonadati</taxon>
        <taxon>Pseudomonadota</taxon>
        <taxon>Alphaproteobacteria</taxon>
        <taxon>Sphingomonadales</taxon>
        <taxon>Sphingomonadaceae</taxon>
        <taxon>Novosphingobium</taxon>
    </lineage>
</organism>
<evidence type="ECO:0000313" key="1">
    <source>
        <dbReference type="EMBL" id="MFC4293563.1"/>
    </source>
</evidence>
<accession>A0ABV8RJJ0</accession>
<reference evidence="2" key="1">
    <citation type="journal article" date="2019" name="Int. J. Syst. Evol. Microbiol.">
        <title>The Global Catalogue of Microorganisms (GCM) 10K type strain sequencing project: providing services to taxonomists for standard genome sequencing and annotation.</title>
        <authorList>
            <consortium name="The Broad Institute Genomics Platform"/>
            <consortium name="The Broad Institute Genome Sequencing Center for Infectious Disease"/>
            <person name="Wu L."/>
            <person name="Ma J."/>
        </authorList>
    </citation>
    <scope>NUCLEOTIDE SEQUENCE [LARGE SCALE GENOMIC DNA]</scope>
    <source>
        <strain evidence="2">CGMCC 1.12989</strain>
    </source>
</reference>
<protein>
    <submittedName>
        <fullName evidence="1">Uncharacterized protein</fullName>
    </submittedName>
</protein>
<name>A0ABV8RJJ0_9SPHN</name>
<dbReference type="RefSeq" id="WP_379537056.1">
    <property type="nucleotide sequence ID" value="NZ_JBHSDR010000003.1"/>
</dbReference>